<comment type="subcellular location">
    <subcellularLocation>
        <location evidence="10">Endoplasmic reticulum membrane</location>
        <topology evidence="10">Single-pass membrane protein</topology>
    </subcellularLocation>
</comment>
<dbReference type="Proteomes" id="UP000324585">
    <property type="component" value="Unassembled WGS sequence"/>
</dbReference>
<comment type="catalytic activity">
    <reaction evidence="8 10">
        <text>a beta-D-Man-(1-&gt;4)-beta-D-GlcNAc-(1-&gt;4)-alpha-D-GlcNAc-diphospho-di-trans,poly-cis-dolichol + GDP-alpha-D-mannose = an alpha-D-Man-(1-&gt;3)-beta-D-Man-(1-&gt;4)-beta-D-GlcNAc-(1-&gt;4)-alpha-D-GlcNAc-diphospho-di-trans,poly-cis-dolichol + GDP + H(+)</text>
        <dbReference type="Rhea" id="RHEA:29515"/>
        <dbReference type="Rhea" id="RHEA-COMP:19511"/>
        <dbReference type="Rhea" id="RHEA-COMP:19513"/>
        <dbReference type="ChEBI" id="CHEBI:15378"/>
        <dbReference type="ChEBI" id="CHEBI:57527"/>
        <dbReference type="ChEBI" id="CHEBI:58189"/>
        <dbReference type="ChEBI" id="CHEBI:58472"/>
        <dbReference type="ChEBI" id="CHEBI:132510"/>
        <dbReference type="EC" id="2.4.1.132"/>
    </reaction>
    <physiologicalReaction direction="left-to-right" evidence="8 10">
        <dbReference type="Rhea" id="RHEA:29516"/>
    </physiologicalReaction>
</comment>
<dbReference type="EMBL" id="VRMN01000004">
    <property type="protein sequence ID" value="KAA8494527.1"/>
    <property type="molecule type" value="Genomic_DNA"/>
</dbReference>
<keyword evidence="3 10" id="KW-0808">Transferase</keyword>
<dbReference type="InterPro" id="IPR027054">
    <property type="entry name" value="ALG2"/>
</dbReference>
<accession>A0A5J4YVU9</accession>
<sequence>MVDEKEGRRVAIVHPDLGLGGAERLVVDAALGLQERGHKVVIYTAYRDVQRCFPEVRPRHLGGSVSCTLVNTYVPRSVLGRFHALCTVIQCVILALYVCVNASRVDVAFCDIVSAPALIFRMFGIPCIFYCHFPDQMLADSIRVSHAKLAEVDSSLVAVSKRFGRLVYRAFVDRLERFAISRATCVAVNSQFTARMFSEVYPDLLRGHERKEPIVVYPAVNIRPSVGHDASLTSRLWATFAEEMFPLVKDPILLVSLNRFEKKKNVALAVRALHAIRSSDSLVPNKQLRDSIVLLIAGGYDDRLEENKQTLHNVRQLISELRLEAFVGVELNFDESKRISILRAARALLYTPSSEHFGIVPLEAMAAGVPVIAVDSGGPRETVQDQATGFLCPAEPAAFAQAAARLVVDQKLAEELGKRGRERAQSLFSVDALGTALEGLVHECCDAKLARTATKPSSRKKQS</sequence>
<keyword evidence="5" id="KW-0256">Endoplasmic reticulum</keyword>
<feature type="domain" description="Glycosyltransferase subfamily 4-like N-terminal" evidence="12">
    <location>
        <begin position="20"/>
        <end position="202"/>
    </location>
</feature>
<dbReference type="Pfam" id="PF13439">
    <property type="entry name" value="Glyco_transf_4"/>
    <property type="match status" value="1"/>
</dbReference>
<dbReference type="Pfam" id="PF00534">
    <property type="entry name" value="Glycos_transf_1"/>
    <property type="match status" value="1"/>
</dbReference>
<evidence type="ECO:0000256" key="5">
    <source>
        <dbReference type="ARBA" id="ARBA00022824"/>
    </source>
</evidence>
<dbReference type="EC" id="2.4.1.257" evidence="10"/>
<dbReference type="PANTHER" id="PTHR45918">
    <property type="entry name" value="ALPHA-1,3/1,6-MANNOSYLTRANSFERASE ALG2"/>
    <property type="match status" value="1"/>
</dbReference>
<comment type="pathway">
    <text evidence="1 10">Protein modification; protein glycosylation.</text>
</comment>
<organism evidence="13 14">
    <name type="scientific">Porphyridium purpureum</name>
    <name type="common">Red alga</name>
    <name type="synonym">Porphyridium cruentum</name>
    <dbReference type="NCBI Taxonomy" id="35688"/>
    <lineage>
        <taxon>Eukaryota</taxon>
        <taxon>Rhodophyta</taxon>
        <taxon>Bangiophyceae</taxon>
        <taxon>Porphyridiales</taxon>
        <taxon>Porphyridiaceae</taxon>
        <taxon>Porphyridium</taxon>
    </lineage>
</organism>
<evidence type="ECO:0000313" key="14">
    <source>
        <dbReference type="Proteomes" id="UP000324585"/>
    </source>
</evidence>
<dbReference type="GO" id="GO:0102704">
    <property type="term" value="F:GDP-Man:Man(2)GlcNAc(2)-PP-Dol alpha-1,6-mannosyltransferase activity"/>
    <property type="evidence" value="ECO:0007669"/>
    <property type="project" value="UniProtKB-UniRule"/>
</dbReference>
<comment type="similarity">
    <text evidence="10">Belongs to the glycosyltransferase group 1 family.</text>
</comment>
<reference evidence="14" key="1">
    <citation type="journal article" date="2019" name="Nat. Commun.">
        <title>Expansion of phycobilisome linker gene families in mesophilic red algae.</title>
        <authorList>
            <person name="Lee J."/>
            <person name="Kim D."/>
            <person name="Bhattacharya D."/>
            <person name="Yoon H.S."/>
        </authorList>
    </citation>
    <scope>NUCLEOTIDE SEQUENCE [LARGE SCALE GENOMIC DNA]</scope>
    <source>
        <strain evidence="14">CCMP 1328</strain>
    </source>
</reference>
<dbReference type="EC" id="2.4.1.132" evidence="10"/>
<dbReference type="GO" id="GO:0004378">
    <property type="term" value="F:GDP-Man:Man(1)GlcNAc(2)-PP-Dol alpha-1,3-mannosyltransferase activity"/>
    <property type="evidence" value="ECO:0007669"/>
    <property type="project" value="UniProtKB-UniRule"/>
</dbReference>
<dbReference type="UniPathway" id="UPA00378"/>
<comment type="function">
    <text evidence="10">Mannosylates Man(2)GlcNAc(2)-dolichol diphosphate and Man(1)GlcNAc(2)-dolichol diphosphate to form Man(3)GlcNAc(2)-dolichol diphosphate.</text>
</comment>
<dbReference type="SUPFAM" id="SSF53756">
    <property type="entry name" value="UDP-Glycosyltransferase/glycogen phosphorylase"/>
    <property type="match status" value="1"/>
</dbReference>
<evidence type="ECO:0000256" key="2">
    <source>
        <dbReference type="ARBA" id="ARBA00022676"/>
    </source>
</evidence>
<evidence type="ECO:0000256" key="10">
    <source>
        <dbReference type="RuleBase" id="RU367136"/>
    </source>
</evidence>
<keyword evidence="14" id="KW-1185">Reference proteome</keyword>
<keyword evidence="6" id="KW-1133">Transmembrane helix</keyword>
<dbReference type="GO" id="GO:0005789">
    <property type="term" value="C:endoplasmic reticulum membrane"/>
    <property type="evidence" value="ECO:0007669"/>
    <property type="project" value="UniProtKB-SubCell"/>
</dbReference>
<evidence type="ECO:0000259" key="12">
    <source>
        <dbReference type="Pfam" id="PF13439"/>
    </source>
</evidence>
<evidence type="ECO:0000256" key="9">
    <source>
        <dbReference type="ARBA" id="ARBA00045104"/>
    </source>
</evidence>
<dbReference type="AlphaFoldDB" id="A0A5J4YVU9"/>
<evidence type="ECO:0000256" key="8">
    <source>
        <dbReference type="ARBA" id="ARBA00045103"/>
    </source>
</evidence>
<dbReference type="Gene3D" id="3.40.50.2000">
    <property type="entry name" value="Glycogen Phosphorylase B"/>
    <property type="match status" value="2"/>
</dbReference>
<keyword evidence="2 10" id="KW-0328">Glycosyltransferase</keyword>
<protein>
    <recommendedName>
        <fullName evidence="10">Alpha-1,3/1,6-mannosyltransferase ALG2</fullName>
        <ecNumber evidence="10">2.4.1.132</ecNumber>
        <ecNumber evidence="10">2.4.1.257</ecNumber>
    </recommendedName>
    <alternativeName>
        <fullName evidence="10">GDP-Man:Man(1)GlcNAc(2)-PP-Dol alpha-1,3-mannosyltransferase</fullName>
    </alternativeName>
</protein>
<dbReference type="OMA" id="AMYMKCP"/>
<evidence type="ECO:0000256" key="6">
    <source>
        <dbReference type="ARBA" id="ARBA00022989"/>
    </source>
</evidence>
<dbReference type="InterPro" id="IPR001296">
    <property type="entry name" value="Glyco_trans_1"/>
</dbReference>
<comment type="catalytic activity">
    <reaction evidence="9 10">
        <text>an alpha-D-Man-(1-&gt;3)-beta-D-Man-(1-&gt;4)-beta-D-GlcNAc-(1-&gt;4)-alpha-D-GlcNAc-diphospho-di-trans,poly-cis-dolichol + GDP-alpha-D-mannose = an alpha-D-Man-(1-&gt;3)-[alpha-D-Man-(1-&gt;6)]-beta-D-Man-(1-&gt;4)-beta-D-GlcNAc-(1-&gt;4)-alpha-D-GlcNAc-diphospho-di-trans,poly-cis-dolichol + GDP + H(+)</text>
        <dbReference type="Rhea" id="RHEA:29519"/>
        <dbReference type="Rhea" id="RHEA-COMP:19513"/>
        <dbReference type="Rhea" id="RHEA-COMP:19515"/>
        <dbReference type="ChEBI" id="CHEBI:15378"/>
        <dbReference type="ChEBI" id="CHEBI:57527"/>
        <dbReference type="ChEBI" id="CHEBI:58189"/>
        <dbReference type="ChEBI" id="CHEBI:132510"/>
        <dbReference type="ChEBI" id="CHEBI:132511"/>
        <dbReference type="EC" id="2.4.1.257"/>
    </reaction>
    <physiologicalReaction direction="left-to-right" evidence="9 10">
        <dbReference type="Rhea" id="RHEA:29520"/>
    </physiologicalReaction>
</comment>
<evidence type="ECO:0000313" key="13">
    <source>
        <dbReference type="EMBL" id="KAA8494527.1"/>
    </source>
</evidence>
<feature type="domain" description="Glycosyl transferase family 1" evidence="11">
    <location>
        <begin position="247"/>
        <end position="423"/>
    </location>
</feature>
<evidence type="ECO:0000256" key="4">
    <source>
        <dbReference type="ARBA" id="ARBA00022692"/>
    </source>
</evidence>
<proteinExistence type="inferred from homology"/>
<dbReference type="InterPro" id="IPR028098">
    <property type="entry name" value="Glyco_trans_4-like_N"/>
</dbReference>
<evidence type="ECO:0000256" key="3">
    <source>
        <dbReference type="ARBA" id="ARBA00022679"/>
    </source>
</evidence>
<keyword evidence="4" id="KW-0812">Transmembrane</keyword>
<keyword evidence="7" id="KW-0472">Membrane</keyword>
<evidence type="ECO:0000256" key="1">
    <source>
        <dbReference type="ARBA" id="ARBA00004922"/>
    </source>
</evidence>
<dbReference type="OrthoDB" id="448893at2759"/>
<evidence type="ECO:0000256" key="7">
    <source>
        <dbReference type="ARBA" id="ARBA00023136"/>
    </source>
</evidence>
<dbReference type="PANTHER" id="PTHR45918:SF1">
    <property type="entry name" value="ALPHA-1,3_1,6-MANNOSYLTRANSFERASE ALG2"/>
    <property type="match status" value="1"/>
</dbReference>
<comment type="caution">
    <text evidence="13">The sequence shown here is derived from an EMBL/GenBank/DDBJ whole genome shotgun (WGS) entry which is preliminary data.</text>
</comment>
<gene>
    <name evidence="13" type="ORF">FVE85_2768</name>
</gene>
<evidence type="ECO:0000259" key="11">
    <source>
        <dbReference type="Pfam" id="PF00534"/>
    </source>
</evidence>
<name>A0A5J4YVU9_PORPP</name>